<feature type="transmembrane region" description="Helical" evidence="6">
    <location>
        <begin position="1074"/>
        <end position="1101"/>
    </location>
</feature>
<reference evidence="9" key="1">
    <citation type="submission" date="2016-11" db="UniProtKB">
        <authorList>
            <consortium name="WormBaseParasite"/>
        </authorList>
    </citation>
    <scope>IDENTIFICATION</scope>
</reference>
<keyword evidence="3 7" id="KW-0732">Signal</keyword>
<feature type="transmembrane region" description="Helical" evidence="6">
    <location>
        <begin position="704"/>
        <end position="724"/>
    </location>
</feature>
<comment type="subcellular location">
    <subcellularLocation>
        <location evidence="1">Membrane</location>
        <topology evidence="1">Single-pass membrane protein</topology>
    </subcellularLocation>
</comment>
<dbReference type="WBParaSite" id="maker-uti_cns_0014748-snap-gene-0.2-mRNA-1">
    <property type="protein sequence ID" value="maker-uti_cns_0014748-snap-gene-0.2-mRNA-1"/>
    <property type="gene ID" value="maker-uti_cns_0014748-snap-gene-0.2"/>
</dbReference>
<proteinExistence type="predicted"/>
<protein>
    <submittedName>
        <fullName evidence="9">Meckelin</fullName>
    </submittedName>
</protein>
<dbReference type="Pfam" id="PF09451">
    <property type="entry name" value="ATG27"/>
    <property type="match status" value="1"/>
</dbReference>
<feature type="signal peptide" evidence="7">
    <location>
        <begin position="1"/>
        <end position="23"/>
    </location>
</feature>
<evidence type="ECO:0000313" key="9">
    <source>
        <dbReference type="WBParaSite" id="maker-uti_cns_0014748-snap-gene-0.2-mRNA-1"/>
    </source>
</evidence>
<dbReference type="Proteomes" id="UP000095280">
    <property type="component" value="Unplaced"/>
</dbReference>
<dbReference type="GO" id="GO:0060271">
    <property type="term" value="P:cilium assembly"/>
    <property type="evidence" value="ECO:0007669"/>
    <property type="project" value="InterPro"/>
</dbReference>
<feature type="transmembrane region" description="Helical" evidence="6">
    <location>
        <begin position="619"/>
        <end position="641"/>
    </location>
</feature>
<keyword evidence="5 6" id="KW-0472">Membrane</keyword>
<sequence>MATKYSVIIFICLVNMLEIQVNAQSTIVVVPYANPSCTTGKYFDSTRLACRDCGANQTTSADGLSCVCRSGFRITSNYGGNIACEICSGSTVPSKDGWSCVTCPASNPKDATTGYCSACPYPLNATAEYQINGVAYSTVTCVACTSSTFVAPDGAHCIPCPNVLKMKSAINSGLPTPTCDCTGTISSSTGATYTLQSNGGICFAVTDSTDVTLPAVRTSGIQTTISKVSSDSTTANSIYLSTHLAAAYGMCASYYSNRTACQVLANACALILYRQTNIGTGNRDACVLFNEYFSTRTEIINSNSDWKAGLPWLYHSNPSSLLTSEGVTTQFTRLSTIAFQAAVYTQNGTFVGYKALTEGLIQLCPNSRNEQNSAYAFGTRYTSSCSLLVDDLFDQAKYPLQFFDIYLKITSDGGTEQLFPVPVKISDLRSQSNNFPNQGSNTNDYILTRRFFLVDNVGAVSTVGSRASFVRYASKIQIDITLLSKDIYSTDGRIYPPVITVEYSDVDSNLYGTSATVSATFNVAYFSDLTTFWEALKITMGVLCGVAALYAIFRSIAYKSRSGGENFEATIILHFIAFACSAIANVFLIVIYGASVWYFSVYKNQNIFAFFIPTEAQEINLIVYIAVAGALKLIEVIYMIITQSHIDIFMIDWEKPKADSSQLGAIGRDEVKSASRTEVTYWRTVLIANEWNEIQTHRKTNRTFTLLVVLFFMSALGFENYASGDPQLSRFVVTDEYRASNVTIFRFCLAMSVFIGVGGIQWLWTLLIHERFIEDKLRNFVDLCSIANISVFIRSPRSFGYYIHGESPHGTADVGVSQLHDQFEKEKQNDCGRRGLDNTDNQTFMMRLPPNFVSVFDNLYRNLLNTGSVAGTDAKTQQVHSIKKYHEMNNFLTRFIHKKPMEESDGAGQGGKPIEGYGVQPRKCMEDVLGMELGGNDTLRDGGIFYSEDGTSFGDVLFYGNELSLMTFDLLVYSCVDLIFKSTPLNCIRLAPLVLAPLVQAPLVLAPLVLAPLVLAPLVLAPLCWRPWCGALAAPLVLAPLVLAPLVLAPLCWRPCAGAPGWRPWCWRPWCCPLVLAPLAAGCALVLAPLVLAPLVLAPLVTCVKQINNCKCETSAGKFIDLSPIASASGFQFKRILGPNRNWVYSYNPCTGVQCESGSDAASCQNSAAGSQEFLLGLQSTAKFGYDSTYGLYIKYDNKQSGGIIRESMVSLVCSPDATDKFEPTDDGGISSPFIFHSKLTSKHACEVDGGGGGGSGGGGMSGGDVLIIIVLVLLVVYLAGGFAVNVFLLKKTANLQALPNLNFWISVPGYVKDGATFTAAKNILNRPGSKSQIGIRDNQQSGIGRLPLSIVKVDIPQGRHDQRSVPFLPCRATHRPAGPVRAAGAAVDEFRLATGCRIDAPAAEHRYSAILPGPVDQTRPSVVVTVAFD</sequence>
<feature type="transmembrane region" description="Helical" evidence="6">
    <location>
        <begin position="573"/>
        <end position="599"/>
    </location>
</feature>
<evidence type="ECO:0000313" key="8">
    <source>
        <dbReference type="Proteomes" id="UP000095280"/>
    </source>
</evidence>
<dbReference type="GO" id="GO:0036038">
    <property type="term" value="C:MKS complex"/>
    <property type="evidence" value="ECO:0007669"/>
    <property type="project" value="InterPro"/>
</dbReference>
<dbReference type="Gene3D" id="2.70.130.10">
    <property type="entry name" value="Mannose-6-phosphate receptor binding domain"/>
    <property type="match status" value="1"/>
</dbReference>
<feature type="transmembrane region" description="Helical" evidence="6">
    <location>
        <begin position="1266"/>
        <end position="1290"/>
    </location>
</feature>
<keyword evidence="4 6" id="KW-1133">Transmembrane helix</keyword>
<dbReference type="Pfam" id="PF09773">
    <property type="entry name" value="Meckelin"/>
    <property type="match status" value="1"/>
</dbReference>
<dbReference type="InterPro" id="IPR018939">
    <property type="entry name" value="Autophagy-rel_prot_27"/>
</dbReference>
<evidence type="ECO:0000256" key="7">
    <source>
        <dbReference type="SAM" id="SignalP"/>
    </source>
</evidence>
<evidence type="ECO:0000256" key="3">
    <source>
        <dbReference type="ARBA" id="ARBA00022729"/>
    </source>
</evidence>
<organism evidence="8 9">
    <name type="scientific">Macrostomum lignano</name>
    <dbReference type="NCBI Taxonomy" id="282301"/>
    <lineage>
        <taxon>Eukaryota</taxon>
        <taxon>Metazoa</taxon>
        <taxon>Spiralia</taxon>
        <taxon>Lophotrochozoa</taxon>
        <taxon>Platyhelminthes</taxon>
        <taxon>Rhabditophora</taxon>
        <taxon>Macrostomorpha</taxon>
        <taxon>Macrostomida</taxon>
        <taxon>Macrostomidae</taxon>
        <taxon>Macrostomum</taxon>
    </lineage>
</organism>
<feature type="transmembrane region" description="Helical" evidence="6">
    <location>
        <begin position="532"/>
        <end position="553"/>
    </location>
</feature>
<feature type="transmembrane region" description="Helical" evidence="6">
    <location>
        <begin position="744"/>
        <end position="768"/>
    </location>
</feature>
<keyword evidence="2 6" id="KW-0812">Transmembrane</keyword>
<evidence type="ECO:0000256" key="2">
    <source>
        <dbReference type="ARBA" id="ARBA00022692"/>
    </source>
</evidence>
<evidence type="ECO:0000256" key="5">
    <source>
        <dbReference type="ARBA" id="ARBA00023136"/>
    </source>
</evidence>
<dbReference type="PANTHER" id="PTHR21274:SF0">
    <property type="entry name" value="MECKELIN"/>
    <property type="match status" value="1"/>
</dbReference>
<feature type="transmembrane region" description="Helical" evidence="6">
    <location>
        <begin position="1032"/>
        <end position="1053"/>
    </location>
</feature>
<keyword evidence="8" id="KW-1185">Reference proteome</keyword>
<dbReference type="InterPro" id="IPR009011">
    <property type="entry name" value="Man6P_isomerase_rcpt-bd_dom_sf"/>
</dbReference>
<evidence type="ECO:0000256" key="4">
    <source>
        <dbReference type="ARBA" id="ARBA00022989"/>
    </source>
</evidence>
<dbReference type="InterPro" id="IPR019170">
    <property type="entry name" value="Meckelin"/>
</dbReference>
<feature type="transmembrane region" description="Helical" evidence="6">
    <location>
        <begin position="990"/>
        <end position="1020"/>
    </location>
</feature>
<name>A0A1I8IPF2_9PLAT</name>
<dbReference type="SUPFAM" id="SSF50911">
    <property type="entry name" value="Mannose 6-phosphate receptor domain"/>
    <property type="match status" value="1"/>
</dbReference>
<feature type="chain" id="PRO_5009321111" evidence="7">
    <location>
        <begin position="24"/>
        <end position="1430"/>
    </location>
</feature>
<dbReference type="GO" id="GO:0016020">
    <property type="term" value="C:membrane"/>
    <property type="evidence" value="ECO:0007669"/>
    <property type="project" value="UniProtKB-SubCell"/>
</dbReference>
<evidence type="ECO:0000256" key="6">
    <source>
        <dbReference type="SAM" id="Phobius"/>
    </source>
</evidence>
<dbReference type="PANTHER" id="PTHR21274">
    <property type="entry name" value="MECKELIN"/>
    <property type="match status" value="1"/>
</dbReference>
<accession>A0A1I8IPF2</accession>
<evidence type="ECO:0000256" key="1">
    <source>
        <dbReference type="ARBA" id="ARBA00004167"/>
    </source>
</evidence>